<evidence type="ECO:0000256" key="2">
    <source>
        <dbReference type="SAM" id="Phobius"/>
    </source>
</evidence>
<organism evidence="3 4">
    <name type="scientific">Penicillium canescens</name>
    <dbReference type="NCBI Taxonomy" id="5083"/>
    <lineage>
        <taxon>Eukaryota</taxon>
        <taxon>Fungi</taxon>
        <taxon>Dikarya</taxon>
        <taxon>Ascomycota</taxon>
        <taxon>Pezizomycotina</taxon>
        <taxon>Eurotiomycetes</taxon>
        <taxon>Eurotiomycetidae</taxon>
        <taxon>Eurotiales</taxon>
        <taxon>Aspergillaceae</taxon>
        <taxon>Penicillium</taxon>
    </lineage>
</organism>
<keyword evidence="2" id="KW-0472">Membrane</keyword>
<dbReference type="AlphaFoldDB" id="A0AAD6NBR8"/>
<keyword evidence="4" id="KW-1185">Reference proteome</keyword>
<reference evidence="3" key="2">
    <citation type="submission" date="2023-01" db="EMBL/GenBank/DDBJ databases">
        <authorList>
            <person name="Petersen C."/>
        </authorList>
    </citation>
    <scope>NUCLEOTIDE SEQUENCE</scope>
    <source>
        <strain evidence="3">IBT 15450</strain>
    </source>
</reference>
<comment type="caution">
    <text evidence="3">The sequence shown here is derived from an EMBL/GenBank/DDBJ whole genome shotgun (WGS) entry which is preliminary data.</text>
</comment>
<evidence type="ECO:0000256" key="1">
    <source>
        <dbReference type="SAM" id="MobiDB-lite"/>
    </source>
</evidence>
<gene>
    <name evidence="3" type="ORF">N7460_001410</name>
</gene>
<proteinExistence type="predicted"/>
<reference evidence="3" key="1">
    <citation type="journal article" date="2023" name="IMA Fungus">
        <title>Comparative genomic study of the Penicillium genus elucidates a diverse pangenome and 15 lateral gene transfer events.</title>
        <authorList>
            <person name="Petersen C."/>
            <person name="Sorensen T."/>
            <person name="Nielsen M.R."/>
            <person name="Sondergaard T.E."/>
            <person name="Sorensen J.L."/>
            <person name="Fitzpatrick D.A."/>
            <person name="Frisvad J.C."/>
            <person name="Nielsen K.L."/>
        </authorList>
    </citation>
    <scope>NUCLEOTIDE SEQUENCE</scope>
    <source>
        <strain evidence="3">IBT 15450</strain>
    </source>
</reference>
<protein>
    <submittedName>
        <fullName evidence="3">Uncharacterized protein</fullName>
    </submittedName>
</protein>
<sequence length="558" mass="63566">MFVPNGFVGRFNGGIPVIVLAAVTLLTSQKMEPYRRALEKPVASMESCFSPSRVDSRRSPHWHIDFFLEYYSELSKKSKSGKPLWERKEKIFDWMGEKWHLGWATGWATSGDMLNDNGYRGQTIRQENRIRNDDYDIPFFRDSQMNPDDPREHRWRLIERMDGSEFRFLNDVTKCHEKAFQNGSIGSVEHLQERMASLLRTCDFMDHVKAQIHAEFGSLSFNLQDVRSLARTNKEIGEDLKKVISSKLLEETTTSQKLGDLFFPTILQAQEDSSTTSIDFLRDDWSEVDIFTWERTQRLRSKPDLAREKATRHELAQILEYTAEEVNLVEPPEPTVKGKSKKQLPKEPQEGDASEDEEAIEMSGANKDEETSGATESSEEDATDAESEVEMETLLTGPIPGCDPRKLFPRTMQILVQGVPEIGLLEGLWLVSQGADQEITNLRMNYDAPILDPVSKEDRNRTTDLLHRRRHSSLLRLQASPWSIRSAARILELIFWNHGTAPLHRCRSLLLCQTDPKKPSSKGMERRPASPSPSSSQKPPAAASADNSDLMMQILEAV</sequence>
<dbReference type="EMBL" id="JAQJZL010000002">
    <property type="protein sequence ID" value="KAJ6050876.1"/>
    <property type="molecule type" value="Genomic_DNA"/>
</dbReference>
<dbReference type="Proteomes" id="UP001219568">
    <property type="component" value="Unassembled WGS sequence"/>
</dbReference>
<evidence type="ECO:0000313" key="3">
    <source>
        <dbReference type="EMBL" id="KAJ6050876.1"/>
    </source>
</evidence>
<name>A0AAD6NBR8_PENCN</name>
<evidence type="ECO:0000313" key="4">
    <source>
        <dbReference type="Proteomes" id="UP001219568"/>
    </source>
</evidence>
<feature type="compositionally biased region" description="Basic and acidic residues" evidence="1">
    <location>
        <begin position="516"/>
        <end position="528"/>
    </location>
</feature>
<feature type="compositionally biased region" description="Low complexity" evidence="1">
    <location>
        <begin position="532"/>
        <end position="545"/>
    </location>
</feature>
<accession>A0AAD6NBR8</accession>
<feature type="compositionally biased region" description="Acidic residues" evidence="1">
    <location>
        <begin position="350"/>
        <end position="360"/>
    </location>
</feature>
<feature type="region of interest" description="Disordered" evidence="1">
    <location>
        <begin position="329"/>
        <end position="390"/>
    </location>
</feature>
<feature type="transmembrane region" description="Helical" evidence="2">
    <location>
        <begin position="6"/>
        <end position="26"/>
    </location>
</feature>
<feature type="region of interest" description="Disordered" evidence="1">
    <location>
        <begin position="516"/>
        <end position="549"/>
    </location>
</feature>
<feature type="compositionally biased region" description="Acidic residues" evidence="1">
    <location>
        <begin position="377"/>
        <end position="390"/>
    </location>
</feature>
<keyword evidence="2" id="KW-1133">Transmembrane helix</keyword>
<keyword evidence="2" id="KW-0812">Transmembrane</keyword>